<evidence type="ECO:0000313" key="2">
    <source>
        <dbReference type="EMBL" id="KAF4611980.1"/>
    </source>
</evidence>
<feature type="domain" description="N-acetyltransferase" evidence="1">
    <location>
        <begin position="28"/>
        <end position="217"/>
    </location>
</feature>
<dbReference type="EMBL" id="JAACJL010000057">
    <property type="protein sequence ID" value="KAF4611980.1"/>
    <property type="molecule type" value="Genomic_DNA"/>
</dbReference>
<protein>
    <recommendedName>
        <fullName evidence="1">N-acetyltransferase domain-containing protein</fullName>
    </recommendedName>
</protein>
<name>A0A8H4QJP4_9AGAR</name>
<dbReference type="InterPro" id="IPR016181">
    <property type="entry name" value="Acyl_CoA_acyltransferase"/>
</dbReference>
<dbReference type="Proteomes" id="UP000521872">
    <property type="component" value="Unassembled WGS sequence"/>
</dbReference>
<evidence type="ECO:0000259" key="1">
    <source>
        <dbReference type="Pfam" id="PF13302"/>
    </source>
</evidence>
<comment type="caution">
    <text evidence="2">The sequence shown here is derived from an EMBL/GenBank/DDBJ whole genome shotgun (WGS) entry which is preliminary data.</text>
</comment>
<accession>A0A8H4QJP4</accession>
<dbReference type="PANTHER" id="PTHR43328:SF1">
    <property type="entry name" value="N-ACETYLTRANSFERASE DOMAIN-CONTAINING PROTEIN"/>
    <property type="match status" value="1"/>
</dbReference>
<reference evidence="2 3" key="1">
    <citation type="submission" date="2019-12" db="EMBL/GenBank/DDBJ databases">
        <authorList>
            <person name="Floudas D."/>
            <person name="Bentzer J."/>
            <person name="Ahren D."/>
            <person name="Johansson T."/>
            <person name="Persson P."/>
            <person name="Tunlid A."/>
        </authorList>
    </citation>
    <scope>NUCLEOTIDE SEQUENCE [LARGE SCALE GENOMIC DNA]</scope>
    <source>
        <strain evidence="2 3">CBS 102.39</strain>
    </source>
</reference>
<gene>
    <name evidence="2" type="ORF">D9613_004126</name>
</gene>
<keyword evidence="3" id="KW-1185">Reference proteome</keyword>
<sequence>MTLNQLFPLETDPKTGEPFLRLRKHPNVILTPMRWEDAPHFVPIFNDPRVYQWLMRTPFPYAHKDAEDWLQIAKPKSDALLQELLDAQGSDKLKTIDGCPVPSIREVKEDGTQVYIGNITFGRCMHPELIDTDTIDHEHAEEKKAANDALQVGDPKIIYSIGDYLDPKYHGQGIMTDALDTILHEWAIPRMNVRRILTGAFIGNVGSVRVFQKNGFKMLRTVDEFAVVRGTMRGLHVLEWRADEDPV</sequence>
<dbReference type="PANTHER" id="PTHR43328">
    <property type="entry name" value="ACETYLTRANSFERASE-RELATED"/>
    <property type="match status" value="1"/>
</dbReference>
<dbReference type="InterPro" id="IPR000182">
    <property type="entry name" value="GNAT_dom"/>
</dbReference>
<evidence type="ECO:0000313" key="3">
    <source>
        <dbReference type="Proteomes" id="UP000521872"/>
    </source>
</evidence>
<dbReference type="Pfam" id="PF13302">
    <property type="entry name" value="Acetyltransf_3"/>
    <property type="match status" value="1"/>
</dbReference>
<proteinExistence type="predicted"/>
<dbReference type="Gene3D" id="3.40.630.30">
    <property type="match status" value="1"/>
</dbReference>
<dbReference type="GO" id="GO:0016747">
    <property type="term" value="F:acyltransferase activity, transferring groups other than amino-acyl groups"/>
    <property type="evidence" value="ECO:0007669"/>
    <property type="project" value="InterPro"/>
</dbReference>
<organism evidence="2 3">
    <name type="scientific">Agrocybe pediades</name>
    <dbReference type="NCBI Taxonomy" id="84607"/>
    <lineage>
        <taxon>Eukaryota</taxon>
        <taxon>Fungi</taxon>
        <taxon>Dikarya</taxon>
        <taxon>Basidiomycota</taxon>
        <taxon>Agaricomycotina</taxon>
        <taxon>Agaricomycetes</taxon>
        <taxon>Agaricomycetidae</taxon>
        <taxon>Agaricales</taxon>
        <taxon>Agaricineae</taxon>
        <taxon>Strophariaceae</taxon>
        <taxon>Agrocybe</taxon>
    </lineage>
</organism>
<dbReference type="AlphaFoldDB" id="A0A8H4QJP4"/>
<dbReference type="SUPFAM" id="SSF55729">
    <property type="entry name" value="Acyl-CoA N-acyltransferases (Nat)"/>
    <property type="match status" value="1"/>
</dbReference>